<evidence type="ECO:0000259" key="3">
    <source>
        <dbReference type="PROSITE" id="PS51138"/>
    </source>
</evidence>
<dbReference type="EMBL" id="JAUIZM010000003">
    <property type="protein sequence ID" value="KAK1394741.1"/>
    <property type="molecule type" value="Genomic_DNA"/>
</dbReference>
<comment type="subcellular location">
    <subcellularLocation>
        <location evidence="1">Nucleus</location>
    </subcellularLocation>
</comment>
<protein>
    <submittedName>
        <fullName evidence="4">ENT domain-containing protein</fullName>
    </submittedName>
</protein>
<dbReference type="AlphaFoldDB" id="A0AAD8N3N4"/>
<evidence type="ECO:0000256" key="1">
    <source>
        <dbReference type="ARBA" id="ARBA00004123"/>
    </source>
</evidence>
<organism evidence="4 5">
    <name type="scientific">Heracleum sosnowskyi</name>
    <dbReference type="NCBI Taxonomy" id="360622"/>
    <lineage>
        <taxon>Eukaryota</taxon>
        <taxon>Viridiplantae</taxon>
        <taxon>Streptophyta</taxon>
        <taxon>Embryophyta</taxon>
        <taxon>Tracheophyta</taxon>
        <taxon>Spermatophyta</taxon>
        <taxon>Magnoliopsida</taxon>
        <taxon>eudicotyledons</taxon>
        <taxon>Gunneridae</taxon>
        <taxon>Pentapetalae</taxon>
        <taxon>asterids</taxon>
        <taxon>campanulids</taxon>
        <taxon>Apiales</taxon>
        <taxon>Apiaceae</taxon>
        <taxon>Apioideae</taxon>
        <taxon>apioid superclade</taxon>
        <taxon>Tordylieae</taxon>
        <taxon>Tordyliinae</taxon>
        <taxon>Heracleum</taxon>
    </lineage>
</organism>
<dbReference type="InterPro" id="IPR014002">
    <property type="entry name" value="Agenet_dom_plant"/>
</dbReference>
<reference evidence="4" key="2">
    <citation type="submission" date="2023-05" db="EMBL/GenBank/DDBJ databases">
        <authorList>
            <person name="Schelkunov M.I."/>
        </authorList>
    </citation>
    <scope>NUCLEOTIDE SEQUENCE</scope>
    <source>
        <strain evidence="4">Hsosn_3</strain>
        <tissue evidence="4">Leaf</tissue>
    </source>
</reference>
<dbReference type="GO" id="GO:0005634">
    <property type="term" value="C:nucleus"/>
    <property type="evidence" value="ECO:0007669"/>
    <property type="project" value="UniProtKB-SubCell"/>
</dbReference>
<dbReference type="Pfam" id="PF05641">
    <property type="entry name" value="Agenet"/>
    <property type="match status" value="1"/>
</dbReference>
<feature type="domain" description="ENT" evidence="3">
    <location>
        <begin position="318"/>
        <end position="410"/>
    </location>
</feature>
<keyword evidence="2" id="KW-0539">Nucleus</keyword>
<dbReference type="Pfam" id="PF03735">
    <property type="entry name" value="ENT"/>
    <property type="match status" value="1"/>
</dbReference>
<name>A0AAD8N3N4_9APIA</name>
<gene>
    <name evidence="4" type="ORF">POM88_013797</name>
</gene>
<evidence type="ECO:0000313" key="5">
    <source>
        <dbReference type="Proteomes" id="UP001237642"/>
    </source>
</evidence>
<evidence type="ECO:0000256" key="2">
    <source>
        <dbReference type="ARBA" id="ARBA00023242"/>
    </source>
</evidence>
<dbReference type="SUPFAM" id="SSF158639">
    <property type="entry name" value="ENT-like"/>
    <property type="match status" value="1"/>
</dbReference>
<dbReference type="SMART" id="SM01191">
    <property type="entry name" value="ENT"/>
    <property type="match status" value="1"/>
</dbReference>
<dbReference type="InterPro" id="IPR005491">
    <property type="entry name" value="ENT_dom"/>
</dbReference>
<accession>A0AAD8N3N4</accession>
<dbReference type="PANTHER" id="PTHR31917">
    <property type="entry name" value="AGENET DOMAIN-CONTAINING PROTEIN-RELATED"/>
    <property type="match status" value="1"/>
</dbReference>
<keyword evidence="5" id="KW-1185">Reference proteome</keyword>
<comment type="caution">
    <text evidence="4">The sequence shown here is derived from an EMBL/GenBank/DDBJ whole genome shotgun (WGS) entry which is preliminary data.</text>
</comment>
<dbReference type="PROSITE" id="PS51138">
    <property type="entry name" value="ENT"/>
    <property type="match status" value="1"/>
</dbReference>
<proteinExistence type="predicted"/>
<evidence type="ECO:0000313" key="4">
    <source>
        <dbReference type="EMBL" id="KAK1394741.1"/>
    </source>
</evidence>
<dbReference type="InterPro" id="IPR036142">
    <property type="entry name" value="ENT_dom-like_sf"/>
</dbReference>
<reference evidence="4" key="1">
    <citation type="submission" date="2023-02" db="EMBL/GenBank/DDBJ databases">
        <title>Genome of toxic invasive species Heracleum sosnowskyi carries increased number of genes despite the absence of recent whole-genome duplications.</title>
        <authorList>
            <person name="Schelkunov M."/>
            <person name="Shtratnikova V."/>
            <person name="Makarenko M."/>
            <person name="Klepikova A."/>
            <person name="Omelchenko D."/>
            <person name="Novikova G."/>
            <person name="Obukhova E."/>
            <person name="Bogdanov V."/>
            <person name="Penin A."/>
            <person name="Logacheva M."/>
        </authorList>
    </citation>
    <scope>NUCLEOTIDE SEQUENCE</scope>
    <source>
        <strain evidence="4">Hsosn_3</strain>
        <tissue evidence="4">Leaf</tissue>
    </source>
</reference>
<dbReference type="SMART" id="SM00743">
    <property type="entry name" value="Agenet"/>
    <property type="match status" value="2"/>
</dbReference>
<sequence>MRFKRGSKVEVLKEANTLTAWCGAEIISGKGQSYTVRYDHYVPEHGEVSERVHRNLVRPRPPVQKVESWVAGDAVEVFDDVMWRVAIISRVRGSYCLVRLLESSYKFGVHISNIRVRQCWQNDEWVLMFKGSGISGELEFSQLSTSDCYKEMSLQEAQTRAAVKNQEKCDLSAARYIRANSGNVKKFRAAEKEDRGHPGLPVNVDQVDAVAYPRKNMGEKYMRASFNNITNGYNELDRRELNDFVGCSVARDSDSNDSDSNMSSVGSCSAISRTLNKFSTQMLAVSYQEANSLTSDAESCCGGSRDKEICDLHPEESIAESMHSLELHTYRRTLEELYASGPLSWEKEGLLTNLRITLHISNDEHLMELKNLISGGKKIWRLAKSCFQWSFTMMLAQSVSTCTLLNPEADRVRPSSKMSLPLKCPYLNYVLTCSHRKIRIWEFLFRRHMWEMLRNLGG</sequence>
<dbReference type="Gene3D" id="1.10.1240.40">
    <property type="entry name" value="ENT domain"/>
    <property type="match status" value="1"/>
</dbReference>
<dbReference type="PANTHER" id="PTHR31917:SF5">
    <property type="entry name" value="OS02G0204500 PROTEIN"/>
    <property type="match status" value="1"/>
</dbReference>
<dbReference type="InterPro" id="IPR008395">
    <property type="entry name" value="Agenet-like_dom"/>
</dbReference>
<dbReference type="Proteomes" id="UP001237642">
    <property type="component" value="Unassembled WGS sequence"/>
</dbReference>